<keyword evidence="2" id="KW-0732">Signal</keyword>
<dbReference type="AlphaFoldDB" id="A0A9N8HEF6"/>
<evidence type="ECO:0000256" key="1">
    <source>
        <dbReference type="SAM" id="Phobius"/>
    </source>
</evidence>
<keyword evidence="4" id="KW-1185">Reference proteome</keyword>
<evidence type="ECO:0000256" key="2">
    <source>
        <dbReference type="SAM" id="SignalP"/>
    </source>
</evidence>
<comment type="caution">
    <text evidence="3">The sequence shown here is derived from an EMBL/GenBank/DDBJ whole genome shotgun (WGS) entry which is preliminary data.</text>
</comment>
<evidence type="ECO:0000313" key="3">
    <source>
        <dbReference type="EMBL" id="CAB9507328.1"/>
    </source>
</evidence>
<organism evidence="3 4">
    <name type="scientific">Seminavis robusta</name>
    <dbReference type="NCBI Taxonomy" id="568900"/>
    <lineage>
        <taxon>Eukaryota</taxon>
        <taxon>Sar</taxon>
        <taxon>Stramenopiles</taxon>
        <taxon>Ochrophyta</taxon>
        <taxon>Bacillariophyta</taxon>
        <taxon>Bacillariophyceae</taxon>
        <taxon>Bacillariophycidae</taxon>
        <taxon>Naviculales</taxon>
        <taxon>Naviculaceae</taxon>
        <taxon>Seminavis</taxon>
    </lineage>
</organism>
<dbReference type="Proteomes" id="UP001153069">
    <property type="component" value="Unassembled WGS sequence"/>
</dbReference>
<name>A0A9N8HEF6_9STRA</name>
<sequence length="712" mass="77143">MMKLSVLFFLSGSAAAHFHDGPPPPPPPPPMSPMHKLALQKMEEVCQTDAEIFCRPPRETREDPVLNWLFSPPERLAPPPIVHPAAIGNPMHPMDPLHPMNLGPLLDSMMDTAIRLPTLVQPEEPVFIMFIDDSNAGNEERPEDLALESMITKLIQHDNHVNNMINSMVHLTLEAPEAEQQEQPEVHDLTHHIRLKGQSVLEQAEQEPVPEDRVRMARRLTEVTPEEMMARIMQGRTVPAAQPTHDERKSHMCPHKHKCLMTAHEQNKVTPACGDALVRLERVRTLEMKQHEEMYLYMNFFWLYSILFFSLFVMILFRKFKSGKGLFLLRLRVLQAVYSNPEIKAKVEDEVGAPLGSVPPLNDVALKLLSTDGRKQCRRKRERFFWMLNLLLVFFTLDAFGLLPEEWPLFVMGGCCLFMACRIVTMCCSKPEVRECKCCCCGGSTLDIENGTVSNAQACCKCCKGSGVCAVKCQTCCGTADNKKSGTGSCCGGKCKCAKDHGCNGSCGCCGGKDLEAALYVKLEDDCKCCCCGGSNMDVVNGTMSDAQACCTCCKGTGKCSAKCKTCCGNGGKKDGAGSCCGGKCKCAKDHGCNGSCDCCGGKDMEAALFGKLGDDCKCCCCGGSNVDVVNGTMSAAQACCTCCKGTGKCSAKCKTCCGNGGKKDGAGSCCGGKCKCAKDHGCNGSCDCCGHKKETGDAEIVVFQGIPIQIV</sequence>
<keyword evidence="1" id="KW-0472">Membrane</keyword>
<gene>
    <name evidence="3" type="ORF">SEMRO_301_G112030.1</name>
</gene>
<feature type="transmembrane region" description="Helical" evidence="1">
    <location>
        <begin position="294"/>
        <end position="317"/>
    </location>
</feature>
<reference evidence="3" key="1">
    <citation type="submission" date="2020-06" db="EMBL/GenBank/DDBJ databases">
        <authorList>
            <consortium name="Plant Systems Biology data submission"/>
        </authorList>
    </citation>
    <scope>NUCLEOTIDE SEQUENCE</scope>
    <source>
        <strain evidence="3">D6</strain>
    </source>
</reference>
<feature type="chain" id="PRO_5040331104" evidence="2">
    <location>
        <begin position="17"/>
        <end position="712"/>
    </location>
</feature>
<keyword evidence="1" id="KW-0812">Transmembrane</keyword>
<accession>A0A9N8HEF6</accession>
<evidence type="ECO:0000313" key="4">
    <source>
        <dbReference type="Proteomes" id="UP001153069"/>
    </source>
</evidence>
<keyword evidence="1" id="KW-1133">Transmembrane helix</keyword>
<proteinExistence type="predicted"/>
<feature type="transmembrane region" description="Helical" evidence="1">
    <location>
        <begin position="384"/>
        <end position="403"/>
    </location>
</feature>
<protein>
    <submittedName>
        <fullName evidence="3">Uncharacterized protein</fullName>
    </submittedName>
</protein>
<dbReference type="EMBL" id="CAICTM010000300">
    <property type="protein sequence ID" value="CAB9507328.1"/>
    <property type="molecule type" value="Genomic_DNA"/>
</dbReference>
<feature type="signal peptide" evidence="2">
    <location>
        <begin position="1"/>
        <end position="16"/>
    </location>
</feature>